<comment type="similarity">
    <text evidence="8">Belongs to the PPP phosphatase family.</text>
</comment>
<keyword evidence="5" id="KW-0464">Manganese</keyword>
<comment type="caution">
    <text evidence="10">The sequence shown here is derived from an EMBL/GenBank/DDBJ whole genome shotgun (WGS) entry which is preliminary data.</text>
</comment>
<evidence type="ECO:0000256" key="1">
    <source>
        <dbReference type="ARBA" id="ARBA00001936"/>
    </source>
</evidence>
<feature type="domain" description="Serine/threonine specific protein phosphatases" evidence="9">
    <location>
        <begin position="171"/>
        <end position="176"/>
    </location>
</feature>
<dbReference type="Gene3D" id="3.60.21.10">
    <property type="match status" value="1"/>
</dbReference>
<evidence type="ECO:0000259" key="9">
    <source>
        <dbReference type="PROSITE" id="PS00125"/>
    </source>
</evidence>
<gene>
    <name evidence="10" type="primary">dis2</name>
    <name evidence="10" type="ORF">T12_15935</name>
</gene>
<dbReference type="GO" id="GO:0046872">
    <property type="term" value="F:metal ion binding"/>
    <property type="evidence" value="ECO:0007669"/>
    <property type="project" value="UniProtKB-KW"/>
</dbReference>
<dbReference type="STRING" id="990121.A0A0V1AEH6"/>
<dbReference type="InterPro" id="IPR006186">
    <property type="entry name" value="Ser/Thr-sp_prot-phosphatase"/>
</dbReference>
<dbReference type="SUPFAM" id="SSF56300">
    <property type="entry name" value="Metallo-dependent phosphatases"/>
    <property type="match status" value="1"/>
</dbReference>
<dbReference type="GO" id="GO:0005737">
    <property type="term" value="C:cytoplasm"/>
    <property type="evidence" value="ECO:0007669"/>
    <property type="project" value="TreeGrafter"/>
</dbReference>
<evidence type="ECO:0000256" key="2">
    <source>
        <dbReference type="ARBA" id="ARBA00022723"/>
    </source>
</evidence>
<keyword evidence="11" id="KW-1185">Reference proteome</keyword>
<dbReference type="GO" id="GO:0005634">
    <property type="term" value="C:nucleus"/>
    <property type="evidence" value="ECO:0007669"/>
    <property type="project" value="TreeGrafter"/>
</dbReference>
<dbReference type="Pfam" id="PF00149">
    <property type="entry name" value="Metallophos"/>
    <property type="match status" value="1"/>
</dbReference>
<dbReference type="PRINTS" id="PR00114">
    <property type="entry name" value="STPHPHTASE"/>
</dbReference>
<reference evidence="10 11" key="1">
    <citation type="submission" date="2015-01" db="EMBL/GenBank/DDBJ databases">
        <title>Evolution of Trichinella species and genotypes.</title>
        <authorList>
            <person name="Korhonen P.K."/>
            <person name="Edoardo P."/>
            <person name="Giuseppe L.R."/>
            <person name="Gasser R.B."/>
        </authorList>
    </citation>
    <scope>NUCLEOTIDE SEQUENCE [LARGE SCALE GENOMIC DNA]</scope>
    <source>
        <strain evidence="10">ISS2496</strain>
    </source>
</reference>
<organism evidence="10 11">
    <name type="scientific">Trichinella patagoniensis</name>
    <dbReference type="NCBI Taxonomy" id="990121"/>
    <lineage>
        <taxon>Eukaryota</taxon>
        <taxon>Metazoa</taxon>
        <taxon>Ecdysozoa</taxon>
        <taxon>Nematoda</taxon>
        <taxon>Enoplea</taxon>
        <taxon>Dorylaimia</taxon>
        <taxon>Trichinellida</taxon>
        <taxon>Trichinellidae</taxon>
        <taxon>Trichinella</taxon>
    </lineage>
</organism>
<accession>A0A0V1AEH6</accession>
<evidence type="ECO:0000313" key="11">
    <source>
        <dbReference type="Proteomes" id="UP000054783"/>
    </source>
</evidence>
<dbReference type="PANTHER" id="PTHR11668:SF300">
    <property type="entry name" value="SERINE_THREONINE-PROTEIN PHOSPHATASE"/>
    <property type="match status" value="1"/>
</dbReference>
<keyword evidence="4" id="KW-0904">Protein phosphatase</keyword>
<evidence type="ECO:0000256" key="4">
    <source>
        <dbReference type="ARBA" id="ARBA00022912"/>
    </source>
</evidence>
<comment type="catalytic activity">
    <reaction evidence="7 8">
        <text>O-phospho-L-threonyl-[protein] + H2O = L-threonyl-[protein] + phosphate</text>
        <dbReference type="Rhea" id="RHEA:47004"/>
        <dbReference type="Rhea" id="RHEA-COMP:11060"/>
        <dbReference type="Rhea" id="RHEA-COMP:11605"/>
        <dbReference type="ChEBI" id="CHEBI:15377"/>
        <dbReference type="ChEBI" id="CHEBI:30013"/>
        <dbReference type="ChEBI" id="CHEBI:43474"/>
        <dbReference type="ChEBI" id="CHEBI:61977"/>
        <dbReference type="EC" id="3.1.3.16"/>
    </reaction>
</comment>
<comment type="cofactor">
    <cofactor evidence="1">
        <name>Mn(2+)</name>
        <dbReference type="ChEBI" id="CHEBI:29035"/>
    </cofactor>
</comment>
<evidence type="ECO:0000256" key="7">
    <source>
        <dbReference type="ARBA" id="ARBA00048336"/>
    </source>
</evidence>
<dbReference type="PROSITE" id="PS00125">
    <property type="entry name" value="SER_THR_PHOSPHATASE"/>
    <property type="match status" value="1"/>
</dbReference>
<dbReference type="SMART" id="SM00156">
    <property type="entry name" value="PP2Ac"/>
    <property type="match status" value="1"/>
</dbReference>
<dbReference type="AlphaFoldDB" id="A0A0V1AEH6"/>
<comment type="catalytic activity">
    <reaction evidence="6">
        <text>O-phospho-L-seryl-[protein] + H2O = L-seryl-[protein] + phosphate</text>
        <dbReference type="Rhea" id="RHEA:20629"/>
        <dbReference type="Rhea" id="RHEA-COMP:9863"/>
        <dbReference type="Rhea" id="RHEA-COMP:11604"/>
        <dbReference type="ChEBI" id="CHEBI:15377"/>
        <dbReference type="ChEBI" id="CHEBI:29999"/>
        <dbReference type="ChEBI" id="CHEBI:43474"/>
        <dbReference type="ChEBI" id="CHEBI:83421"/>
        <dbReference type="EC" id="3.1.3.16"/>
    </reaction>
</comment>
<evidence type="ECO:0000256" key="6">
    <source>
        <dbReference type="ARBA" id="ARBA00047761"/>
    </source>
</evidence>
<proteinExistence type="inferred from homology"/>
<dbReference type="InterPro" id="IPR004843">
    <property type="entry name" value="Calcineurin-like_PHP"/>
</dbReference>
<keyword evidence="3 8" id="KW-0378">Hydrolase</keyword>
<dbReference type="EC" id="3.1.3.16" evidence="8"/>
<keyword evidence="2" id="KW-0479">Metal-binding</keyword>
<protein>
    <recommendedName>
        <fullName evidence="8">Serine/threonine-protein phosphatase</fullName>
        <ecNumber evidence="8">3.1.3.16</ecNumber>
    </recommendedName>
</protein>
<name>A0A0V1AEH6_9BILA</name>
<evidence type="ECO:0000256" key="8">
    <source>
        <dbReference type="RuleBase" id="RU004273"/>
    </source>
</evidence>
<dbReference type="InterPro" id="IPR050341">
    <property type="entry name" value="PP1_catalytic_subunit"/>
</dbReference>
<dbReference type="Proteomes" id="UP000054783">
    <property type="component" value="Unassembled WGS sequence"/>
</dbReference>
<sequence>MSMLFYLTASTFIYIYNEHVVLSDSNLFYSLLLCTAAATRGVLKMRDDERNISLRNLNDRKLDYGWLYCMLNKIFNNKSLTQDEMSILLDYTYGALSNEKALLKLKPPLLICGDIHGQYYDLVRMFEKCGWPPKKRYLFLGDYVDRGAASTEVITMLFLFKVLYPNDFFLLRGNHECEVMNKKFGFYKECLSKHSAVLFQKIQLVFDWLPAAAIVSDKIFCVHGGPTPALNRVDFIDKSIQRPTSVQSCTLLNDMLWSDPVNDNCWYKPRKRRAGYLFGGSAIKDFCKFLDVDLVVRAHENFKEGFKFFGNKKLITVSSIPNYCGHENASAVLEVDENLRCTILQFFPILNR</sequence>
<evidence type="ECO:0000256" key="5">
    <source>
        <dbReference type="ARBA" id="ARBA00023211"/>
    </source>
</evidence>
<evidence type="ECO:0000313" key="10">
    <source>
        <dbReference type="EMBL" id="KRY23038.1"/>
    </source>
</evidence>
<dbReference type="InterPro" id="IPR029052">
    <property type="entry name" value="Metallo-depent_PP-like"/>
</dbReference>
<dbReference type="EMBL" id="JYDQ01000005">
    <property type="protein sequence ID" value="KRY23038.1"/>
    <property type="molecule type" value="Genomic_DNA"/>
</dbReference>
<dbReference type="PANTHER" id="PTHR11668">
    <property type="entry name" value="SERINE/THREONINE PROTEIN PHOSPHATASE"/>
    <property type="match status" value="1"/>
</dbReference>
<evidence type="ECO:0000256" key="3">
    <source>
        <dbReference type="ARBA" id="ARBA00022801"/>
    </source>
</evidence>
<dbReference type="OrthoDB" id="5913101at2759"/>
<dbReference type="GO" id="GO:0004722">
    <property type="term" value="F:protein serine/threonine phosphatase activity"/>
    <property type="evidence" value="ECO:0007669"/>
    <property type="project" value="UniProtKB-EC"/>
</dbReference>